<evidence type="ECO:0000313" key="1">
    <source>
        <dbReference type="EMBL" id="EFO62482.1"/>
    </source>
</evidence>
<comment type="caution">
    <text evidence="1">The sequence shown here is derived from an EMBL/GenBank/DDBJ whole genome shotgun (WGS) entry which is preliminary data.</text>
</comment>
<accession>E1F506</accession>
<dbReference type="VEuPathDB" id="GiardiaDB:GLP15_2380"/>
<dbReference type="AlphaFoldDB" id="E1F506"/>
<organism evidence="1 2">
    <name type="scientific">Giardia intestinalis (strain P15)</name>
    <name type="common">Giardia lamblia</name>
    <dbReference type="NCBI Taxonomy" id="658858"/>
    <lineage>
        <taxon>Eukaryota</taxon>
        <taxon>Metamonada</taxon>
        <taxon>Diplomonadida</taxon>
        <taxon>Hexamitidae</taxon>
        <taxon>Giardiinae</taxon>
        <taxon>Giardia</taxon>
    </lineage>
</organism>
<dbReference type="Proteomes" id="UP000008974">
    <property type="component" value="Unassembled WGS sequence"/>
</dbReference>
<protein>
    <submittedName>
        <fullName evidence="1">Uncharacterized protein</fullName>
    </submittedName>
</protein>
<sequence length="75" mass="8316">MLHSISTTPLINTVNYPAPSNTIGDSQRSVLIQVLMDFEKICKAISTFLKTASREDVHEMHTAITSIDGIAYKSY</sequence>
<dbReference type="EMBL" id="ACVC01000181">
    <property type="protein sequence ID" value="EFO62482.1"/>
    <property type="molecule type" value="Genomic_DNA"/>
</dbReference>
<name>E1F506_GIAIA</name>
<reference evidence="1 2" key="1">
    <citation type="journal article" date="2010" name="BMC Genomics">
        <title>Genome analysis and comparative genomics of a Giardia intestinalis assemblage E isolate.</title>
        <authorList>
            <person name="Jerlstrom-Hultqvist J."/>
            <person name="Franzen O."/>
            <person name="Ankarklev J."/>
            <person name="Xu F."/>
            <person name="Nohynkova E."/>
            <person name="Andersson J.O."/>
            <person name="Svard S.G."/>
            <person name="Andersson B."/>
        </authorList>
    </citation>
    <scope>NUCLEOTIDE SEQUENCE [LARGE SCALE GENOMIC DNA]</scope>
    <source>
        <strain evidence="1 2">P15</strain>
    </source>
</reference>
<gene>
    <name evidence="1" type="ORF">GLP15_2380</name>
</gene>
<dbReference type="OrthoDB" id="10414313at2759"/>
<evidence type="ECO:0000313" key="2">
    <source>
        <dbReference type="Proteomes" id="UP000008974"/>
    </source>
</evidence>
<proteinExistence type="predicted"/>